<feature type="active site" description="Proton donor/acceptor" evidence="7">
    <location>
        <position position="165"/>
    </location>
</feature>
<evidence type="ECO:0000256" key="4">
    <source>
        <dbReference type="ARBA" id="ARBA00022960"/>
    </source>
</evidence>
<evidence type="ECO:0000259" key="10">
    <source>
        <dbReference type="PROSITE" id="PS52029"/>
    </source>
</evidence>
<dbReference type="SUPFAM" id="SSF141523">
    <property type="entry name" value="L,D-transpeptidase catalytic domain-like"/>
    <property type="match status" value="1"/>
</dbReference>
<feature type="domain" description="L,D-TPase catalytic" evidence="10">
    <location>
        <begin position="89"/>
        <end position="202"/>
    </location>
</feature>
<evidence type="ECO:0000256" key="5">
    <source>
        <dbReference type="ARBA" id="ARBA00022984"/>
    </source>
</evidence>
<sequence length="203" mass="22308">MWLVPLLFPLLLLTACASQPYPPLPEDIAAETARTPSARAPADTAVDQAGAPVGNVSAAARREARLPPVSQEVNPPPPDPASLPAADSRALKILLGERRFEYYEDKQLTWSGKISAGVEEHPTPRGEYQVTAKDIDKRSGSYTNSFDWPTPMPYALQFKGPYWVHEGYVPNENASHGCVRLRHDDAKFVYARMKVGDPVTVVE</sequence>
<evidence type="ECO:0000256" key="8">
    <source>
        <dbReference type="SAM" id="MobiDB-lite"/>
    </source>
</evidence>
<accession>A0ABS1CF03</accession>
<dbReference type="PANTHER" id="PTHR30582:SF2">
    <property type="entry name" value="L,D-TRANSPEPTIDASE YCIB-RELATED"/>
    <property type="match status" value="1"/>
</dbReference>
<evidence type="ECO:0000313" key="12">
    <source>
        <dbReference type="Proteomes" id="UP000748752"/>
    </source>
</evidence>
<keyword evidence="4 7" id="KW-0133">Cell shape</keyword>
<dbReference type="Pfam" id="PF03734">
    <property type="entry name" value="YkuD"/>
    <property type="match status" value="1"/>
</dbReference>
<evidence type="ECO:0000256" key="3">
    <source>
        <dbReference type="ARBA" id="ARBA00022679"/>
    </source>
</evidence>
<dbReference type="Gene3D" id="2.40.440.10">
    <property type="entry name" value="L,D-transpeptidase catalytic domain-like"/>
    <property type="match status" value="1"/>
</dbReference>
<keyword evidence="12" id="KW-1185">Reference proteome</keyword>
<evidence type="ECO:0000256" key="1">
    <source>
        <dbReference type="ARBA" id="ARBA00004752"/>
    </source>
</evidence>
<evidence type="ECO:0000256" key="7">
    <source>
        <dbReference type="PROSITE-ProRule" id="PRU01373"/>
    </source>
</evidence>
<dbReference type="PROSITE" id="PS52029">
    <property type="entry name" value="LD_TPASE"/>
    <property type="match status" value="1"/>
</dbReference>
<dbReference type="EMBL" id="NRRV01000012">
    <property type="protein sequence ID" value="MBK1630473.1"/>
    <property type="molecule type" value="Genomic_DNA"/>
</dbReference>
<feature type="signal peptide" evidence="9">
    <location>
        <begin position="1"/>
        <end position="17"/>
    </location>
</feature>
<evidence type="ECO:0000256" key="2">
    <source>
        <dbReference type="ARBA" id="ARBA00005992"/>
    </source>
</evidence>
<dbReference type="CDD" id="cd16913">
    <property type="entry name" value="YkuD_like"/>
    <property type="match status" value="1"/>
</dbReference>
<dbReference type="InterPro" id="IPR038063">
    <property type="entry name" value="Transpep_catalytic_dom"/>
</dbReference>
<feature type="chain" id="PRO_5045912538" description="L,D-TPase catalytic domain-containing protein" evidence="9">
    <location>
        <begin position="18"/>
        <end position="203"/>
    </location>
</feature>
<keyword evidence="9" id="KW-0732">Signal</keyword>
<reference evidence="11 12" key="1">
    <citation type="journal article" date="2020" name="Microorganisms">
        <title>Osmotic Adaptation and Compatible Solute Biosynthesis of Phototrophic Bacteria as Revealed from Genome Analyses.</title>
        <authorList>
            <person name="Imhoff J.F."/>
            <person name="Rahn T."/>
            <person name="Kunzel S."/>
            <person name="Keller A."/>
            <person name="Neulinger S.C."/>
        </authorList>
    </citation>
    <scope>NUCLEOTIDE SEQUENCE [LARGE SCALE GENOMIC DNA]</scope>
    <source>
        <strain evidence="11 12">DSM 6210</strain>
    </source>
</reference>
<proteinExistence type="inferred from homology"/>
<protein>
    <recommendedName>
        <fullName evidence="10">L,D-TPase catalytic domain-containing protein</fullName>
    </recommendedName>
</protein>
<gene>
    <name evidence="11" type="ORF">CKO31_06880</name>
</gene>
<comment type="pathway">
    <text evidence="1 7">Cell wall biogenesis; peptidoglycan biosynthesis.</text>
</comment>
<dbReference type="InterPro" id="IPR050979">
    <property type="entry name" value="LD-transpeptidase"/>
</dbReference>
<comment type="caution">
    <text evidence="11">The sequence shown here is derived from an EMBL/GenBank/DDBJ whole genome shotgun (WGS) entry which is preliminary data.</text>
</comment>
<keyword evidence="3" id="KW-0808">Transferase</keyword>
<evidence type="ECO:0000313" key="11">
    <source>
        <dbReference type="EMBL" id="MBK1630473.1"/>
    </source>
</evidence>
<keyword evidence="5 7" id="KW-0573">Peptidoglycan synthesis</keyword>
<feature type="region of interest" description="Disordered" evidence="8">
    <location>
        <begin position="64"/>
        <end position="85"/>
    </location>
</feature>
<evidence type="ECO:0000256" key="6">
    <source>
        <dbReference type="ARBA" id="ARBA00023316"/>
    </source>
</evidence>
<name>A0ABS1CF03_9GAMM</name>
<dbReference type="Proteomes" id="UP000748752">
    <property type="component" value="Unassembled WGS sequence"/>
</dbReference>
<organism evidence="11 12">
    <name type="scientific">Thiohalocapsa halophila</name>
    <dbReference type="NCBI Taxonomy" id="69359"/>
    <lineage>
        <taxon>Bacteria</taxon>
        <taxon>Pseudomonadati</taxon>
        <taxon>Pseudomonadota</taxon>
        <taxon>Gammaproteobacteria</taxon>
        <taxon>Chromatiales</taxon>
        <taxon>Chromatiaceae</taxon>
        <taxon>Thiohalocapsa</taxon>
    </lineage>
</organism>
<feature type="active site" description="Nucleophile" evidence="7">
    <location>
        <position position="178"/>
    </location>
</feature>
<comment type="similarity">
    <text evidence="2">Belongs to the YkuD family.</text>
</comment>
<dbReference type="InterPro" id="IPR005490">
    <property type="entry name" value="LD_TPept_cat_dom"/>
</dbReference>
<keyword evidence="6 7" id="KW-0961">Cell wall biogenesis/degradation</keyword>
<dbReference type="PANTHER" id="PTHR30582">
    <property type="entry name" value="L,D-TRANSPEPTIDASE"/>
    <property type="match status" value="1"/>
</dbReference>
<evidence type="ECO:0000256" key="9">
    <source>
        <dbReference type="SAM" id="SignalP"/>
    </source>
</evidence>